<reference evidence="2" key="2">
    <citation type="submission" date="2017-06" db="EMBL/GenBank/DDBJ databases">
        <title>WGS assembly of Brachypodium distachyon.</title>
        <authorList>
            <consortium name="The International Brachypodium Initiative"/>
            <person name="Lucas S."/>
            <person name="Harmon-Smith M."/>
            <person name="Lail K."/>
            <person name="Tice H."/>
            <person name="Grimwood J."/>
            <person name="Bruce D."/>
            <person name="Barry K."/>
            <person name="Shu S."/>
            <person name="Lindquist E."/>
            <person name="Wang M."/>
            <person name="Pitluck S."/>
            <person name="Vogel J.P."/>
            <person name="Garvin D.F."/>
            <person name="Mockler T.C."/>
            <person name="Schmutz J."/>
            <person name="Rokhsar D."/>
            <person name="Bevan M.W."/>
        </authorList>
    </citation>
    <scope>NUCLEOTIDE SEQUENCE</scope>
    <source>
        <strain evidence="2">Bd21</strain>
    </source>
</reference>
<organism evidence="2">
    <name type="scientific">Brachypodium distachyon</name>
    <name type="common">Purple false brome</name>
    <name type="synonym">Trachynia distachya</name>
    <dbReference type="NCBI Taxonomy" id="15368"/>
    <lineage>
        <taxon>Eukaryota</taxon>
        <taxon>Viridiplantae</taxon>
        <taxon>Streptophyta</taxon>
        <taxon>Embryophyta</taxon>
        <taxon>Tracheophyta</taxon>
        <taxon>Spermatophyta</taxon>
        <taxon>Magnoliopsida</taxon>
        <taxon>Liliopsida</taxon>
        <taxon>Poales</taxon>
        <taxon>Poaceae</taxon>
        <taxon>BOP clade</taxon>
        <taxon>Pooideae</taxon>
        <taxon>Stipodae</taxon>
        <taxon>Brachypodieae</taxon>
        <taxon>Brachypodium</taxon>
    </lineage>
</organism>
<dbReference type="EnsemblPlants" id="PNT65064">
    <property type="protein sequence ID" value="PNT65064"/>
    <property type="gene ID" value="BRADI_4g36957v3"/>
</dbReference>
<keyword evidence="4" id="KW-1185">Reference proteome</keyword>
<evidence type="ECO:0000313" key="2">
    <source>
        <dbReference type="EMBL" id="PNT65064.1"/>
    </source>
</evidence>
<feature type="region of interest" description="Disordered" evidence="1">
    <location>
        <begin position="1"/>
        <end position="30"/>
    </location>
</feature>
<accession>A0A2K2CSQ8</accession>
<dbReference type="Proteomes" id="UP000008810">
    <property type="component" value="Chromosome 4"/>
</dbReference>
<name>A0A2K2CSQ8_BRADI</name>
<sequence length="84" mass="9516">MRASGLSTRRWRRRGKMPVSMSAVGAARTATAAKKGQDRGLLDRVLDWQRRRMCGVVRQWRCCLSRANQRLFVTGDAARPGLSR</sequence>
<reference evidence="2 3" key="1">
    <citation type="journal article" date="2010" name="Nature">
        <title>Genome sequencing and analysis of the model grass Brachypodium distachyon.</title>
        <authorList>
            <consortium name="International Brachypodium Initiative"/>
        </authorList>
    </citation>
    <scope>NUCLEOTIDE SEQUENCE [LARGE SCALE GENOMIC DNA]</scope>
    <source>
        <strain evidence="2 3">Bd21</strain>
    </source>
</reference>
<reference evidence="3" key="3">
    <citation type="submission" date="2018-08" db="UniProtKB">
        <authorList>
            <consortium name="EnsemblPlants"/>
        </authorList>
    </citation>
    <scope>IDENTIFICATION</scope>
    <source>
        <strain evidence="3">cv. Bd21</strain>
    </source>
</reference>
<proteinExistence type="predicted"/>
<dbReference type="AlphaFoldDB" id="A0A2K2CSQ8"/>
<dbReference type="Gramene" id="PNT65064">
    <property type="protein sequence ID" value="PNT65064"/>
    <property type="gene ID" value="BRADI_4g36957v3"/>
</dbReference>
<evidence type="ECO:0000313" key="3">
    <source>
        <dbReference type="EnsemblPlants" id="PNT65064"/>
    </source>
</evidence>
<protein>
    <submittedName>
        <fullName evidence="2 3">Uncharacterized protein</fullName>
    </submittedName>
</protein>
<evidence type="ECO:0000256" key="1">
    <source>
        <dbReference type="SAM" id="MobiDB-lite"/>
    </source>
</evidence>
<gene>
    <name evidence="2" type="ORF">BRADI_4g36957v3</name>
</gene>
<evidence type="ECO:0000313" key="4">
    <source>
        <dbReference type="Proteomes" id="UP000008810"/>
    </source>
</evidence>
<dbReference type="EMBL" id="CM000883">
    <property type="protein sequence ID" value="PNT65064.1"/>
    <property type="molecule type" value="Genomic_DNA"/>
</dbReference>
<dbReference type="InParanoid" id="A0A2K2CSQ8"/>